<gene>
    <name evidence="1" type="ORF">E4K66_16375</name>
</gene>
<keyword evidence="2" id="KW-1185">Reference proteome</keyword>
<evidence type="ECO:0000313" key="1">
    <source>
        <dbReference type="EMBL" id="TFV38010.1"/>
    </source>
</evidence>
<sequence>MTISPKLFRWRPRKQGSDTLQHGAKSFHSAKSDVPDLAKFGAVFRFFPARQGGLLSRKKAPHCGAFVVSGLAGAYRRVLAP</sequence>
<dbReference type="EMBL" id="SPQU01000007">
    <property type="protein sequence ID" value="TFV38010.1"/>
    <property type="molecule type" value="Genomic_DNA"/>
</dbReference>
<proteinExistence type="predicted"/>
<accession>A0A4Y9L349</accession>
<dbReference type="Proteomes" id="UP000298225">
    <property type="component" value="Unassembled WGS sequence"/>
</dbReference>
<name>A0A4Y9L349_9BRAD</name>
<reference evidence="1 2" key="1">
    <citation type="submission" date="2019-03" db="EMBL/GenBank/DDBJ databases">
        <title>Bradyrhizobium strains diversity isolated from Chamaecrista fasciculata.</title>
        <authorList>
            <person name="Urquiaga M.C.O."/>
            <person name="Hungria M."/>
            <person name="Delamuta J.R.M."/>
        </authorList>
    </citation>
    <scope>NUCLEOTIDE SEQUENCE [LARGE SCALE GENOMIC DNA]</scope>
    <source>
        <strain evidence="1 2">CNPSo 3424</strain>
    </source>
</reference>
<dbReference type="AlphaFoldDB" id="A0A4Y9L349"/>
<comment type="caution">
    <text evidence="1">The sequence shown here is derived from an EMBL/GenBank/DDBJ whole genome shotgun (WGS) entry which is preliminary data.</text>
</comment>
<dbReference type="RefSeq" id="WP_135169619.1">
    <property type="nucleotide sequence ID" value="NZ_SPQU01000007.1"/>
</dbReference>
<evidence type="ECO:0000313" key="2">
    <source>
        <dbReference type="Proteomes" id="UP000298225"/>
    </source>
</evidence>
<organism evidence="1 2">
    <name type="scientific">Bradyrhizobium frederickii</name>
    <dbReference type="NCBI Taxonomy" id="2560054"/>
    <lineage>
        <taxon>Bacteria</taxon>
        <taxon>Pseudomonadati</taxon>
        <taxon>Pseudomonadota</taxon>
        <taxon>Alphaproteobacteria</taxon>
        <taxon>Hyphomicrobiales</taxon>
        <taxon>Nitrobacteraceae</taxon>
        <taxon>Bradyrhizobium</taxon>
    </lineage>
</organism>
<protein>
    <submittedName>
        <fullName evidence="1">Uncharacterized protein</fullName>
    </submittedName>
</protein>